<evidence type="ECO:0000313" key="3">
    <source>
        <dbReference type="Proteomes" id="UP000248544"/>
    </source>
</evidence>
<evidence type="ECO:0000313" key="2">
    <source>
        <dbReference type="EMBL" id="PZG16437.1"/>
    </source>
</evidence>
<gene>
    <name evidence="2" type="ORF">C1I98_38980</name>
</gene>
<comment type="caution">
    <text evidence="2">The sequence shown here is derived from an EMBL/GenBank/DDBJ whole genome shotgun (WGS) entry which is preliminary data.</text>
</comment>
<sequence>MGFGNLDDPAHPGQSVIGGLNTGQMFWYNSQTGQSKIVETGIEPNPIRMRSIGTPRTGG</sequence>
<dbReference type="AlphaFoldDB" id="A0A2W2F4F8"/>
<protein>
    <submittedName>
        <fullName evidence="2">Uncharacterized protein</fullName>
    </submittedName>
</protein>
<keyword evidence="3" id="KW-1185">Reference proteome</keyword>
<accession>A0A2W2F4F8</accession>
<name>A0A2W2F4F8_9ACTN</name>
<dbReference type="Proteomes" id="UP000248544">
    <property type="component" value="Unassembled WGS sequence"/>
</dbReference>
<reference evidence="2 3" key="1">
    <citation type="submission" date="2018-01" db="EMBL/GenBank/DDBJ databases">
        <title>Draft genome sequence of Sphaerisporangium sp. 7K107.</title>
        <authorList>
            <person name="Sahin N."/>
            <person name="Saygin H."/>
            <person name="Ay H."/>
        </authorList>
    </citation>
    <scope>NUCLEOTIDE SEQUENCE [LARGE SCALE GENOMIC DNA]</scope>
    <source>
        <strain evidence="2 3">7K107</strain>
    </source>
</reference>
<feature type="region of interest" description="Disordered" evidence="1">
    <location>
        <begin position="38"/>
        <end position="59"/>
    </location>
</feature>
<organism evidence="2 3">
    <name type="scientific">Spongiactinospora gelatinilytica</name>
    <dbReference type="NCBI Taxonomy" id="2666298"/>
    <lineage>
        <taxon>Bacteria</taxon>
        <taxon>Bacillati</taxon>
        <taxon>Actinomycetota</taxon>
        <taxon>Actinomycetes</taxon>
        <taxon>Streptosporangiales</taxon>
        <taxon>Streptosporangiaceae</taxon>
        <taxon>Spongiactinospora</taxon>
    </lineage>
</organism>
<evidence type="ECO:0000256" key="1">
    <source>
        <dbReference type="SAM" id="MobiDB-lite"/>
    </source>
</evidence>
<dbReference type="EMBL" id="POUA01000736">
    <property type="protein sequence ID" value="PZG16437.1"/>
    <property type="molecule type" value="Genomic_DNA"/>
</dbReference>
<proteinExistence type="predicted"/>